<reference evidence="2 3" key="1">
    <citation type="submission" date="2020-08" db="EMBL/GenBank/DDBJ databases">
        <title>Genomic Encyclopedia of Type Strains, Phase IV (KMG-IV): sequencing the most valuable type-strain genomes for metagenomic binning, comparative biology and taxonomic classification.</title>
        <authorList>
            <person name="Goeker M."/>
        </authorList>
    </citation>
    <scope>NUCLEOTIDE SEQUENCE [LARGE SCALE GENOMIC DNA]</scope>
    <source>
        <strain evidence="2 3">DSM 23958</strain>
    </source>
</reference>
<protein>
    <submittedName>
        <fullName evidence="2">Uncharacterized protein</fullName>
    </submittedName>
</protein>
<evidence type="ECO:0000256" key="1">
    <source>
        <dbReference type="SAM" id="MobiDB-lite"/>
    </source>
</evidence>
<dbReference type="AlphaFoldDB" id="A0A840S203"/>
<proteinExistence type="predicted"/>
<dbReference type="EMBL" id="JACHHO010000001">
    <property type="protein sequence ID" value="MBB5203448.1"/>
    <property type="molecule type" value="Genomic_DNA"/>
</dbReference>
<gene>
    <name evidence="2" type="ORF">HNQ51_000741</name>
</gene>
<dbReference type="Proteomes" id="UP000554837">
    <property type="component" value="Unassembled WGS sequence"/>
</dbReference>
<organism evidence="2 3">
    <name type="scientific">Inhella inkyongensis</name>
    <dbReference type="NCBI Taxonomy" id="392593"/>
    <lineage>
        <taxon>Bacteria</taxon>
        <taxon>Pseudomonadati</taxon>
        <taxon>Pseudomonadota</taxon>
        <taxon>Betaproteobacteria</taxon>
        <taxon>Burkholderiales</taxon>
        <taxon>Sphaerotilaceae</taxon>
        <taxon>Inhella</taxon>
    </lineage>
</organism>
<comment type="caution">
    <text evidence="2">The sequence shown here is derived from an EMBL/GenBank/DDBJ whole genome shotgun (WGS) entry which is preliminary data.</text>
</comment>
<feature type="region of interest" description="Disordered" evidence="1">
    <location>
        <begin position="1"/>
        <end position="33"/>
    </location>
</feature>
<accession>A0A840S203</accession>
<evidence type="ECO:0000313" key="2">
    <source>
        <dbReference type="EMBL" id="MBB5203448.1"/>
    </source>
</evidence>
<name>A0A840S203_9BURK</name>
<evidence type="ECO:0000313" key="3">
    <source>
        <dbReference type="Proteomes" id="UP000554837"/>
    </source>
</evidence>
<sequence length="33" mass="3495">MSSLRSKVRTGVARTASGFGASQNRQLMRGGRA</sequence>
<keyword evidence="3" id="KW-1185">Reference proteome</keyword>